<dbReference type="EMBL" id="UZAH01028214">
    <property type="protein sequence ID" value="VDO98534.1"/>
    <property type="molecule type" value="Genomic_DNA"/>
</dbReference>
<evidence type="ECO:0000313" key="3">
    <source>
        <dbReference type="WBParaSite" id="HPBE_0001411501-mRNA-1"/>
    </source>
</evidence>
<accession>A0A3P8ASE2</accession>
<accession>A0A183FZE7</accession>
<evidence type="ECO:0000313" key="2">
    <source>
        <dbReference type="Proteomes" id="UP000050761"/>
    </source>
</evidence>
<keyword evidence="2" id="KW-1185">Reference proteome</keyword>
<evidence type="ECO:0000313" key="1">
    <source>
        <dbReference type="EMBL" id="VDO98534.1"/>
    </source>
</evidence>
<proteinExistence type="predicted"/>
<dbReference type="WBParaSite" id="HPBE_0001411501-mRNA-1">
    <property type="protein sequence ID" value="HPBE_0001411501-mRNA-1"/>
    <property type="gene ID" value="HPBE_0001411501"/>
</dbReference>
<dbReference type="Proteomes" id="UP000050761">
    <property type="component" value="Unassembled WGS sequence"/>
</dbReference>
<protein>
    <submittedName>
        <fullName evidence="3">Secreted protein</fullName>
    </submittedName>
</protein>
<gene>
    <name evidence="1" type="ORF">HPBE_LOCUS14116</name>
</gene>
<organism evidence="2 3">
    <name type="scientific">Heligmosomoides polygyrus</name>
    <name type="common">Parasitic roundworm</name>
    <dbReference type="NCBI Taxonomy" id="6339"/>
    <lineage>
        <taxon>Eukaryota</taxon>
        <taxon>Metazoa</taxon>
        <taxon>Ecdysozoa</taxon>
        <taxon>Nematoda</taxon>
        <taxon>Chromadorea</taxon>
        <taxon>Rhabditida</taxon>
        <taxon>Rhabditina</taxon>
        <taxon>Rhabditomorpha</taxon>
        <taxon>Strongyloidea</taxon>
        <taxon>Heligmosomidae</taxon>
        <taxon>Heligmosomoides</taxon>
    </lineage>
</organism>
<sequence length="95" mass="10444">MGRDGAAAVMKFEGAPGLLLLPLLRLLLGRLLLGLRLRERPEDSCHDYFVCIGFDLTFFENDCARALQSILIFGYSVATRSNDGLAVVFLLIGLN</sequence>
<reference evidence="3" key="2">
    <citation type="submission" date="2019-09" db="UniProtKB">
        <authorList>
            <consortium name="WormBaseParasite"/>
        </authorList>
    </citation>
    <scope>IDENTIFICATION</scope>
</reference>
<name>A0A183FZE7_HELPZ</name>
<reference evidence="1 2" key="1">
    <citation type="submission" date="2018-11" db="EMBL/GenBank/DDBJ databases">
        <authorList>
            <consortium name="Pathogen Informatics"/>
        </authorList>
    </citation>
    <scope>NUCLEOTIDE SEQUENCE [LARGE SCALE GENOMIC DNA]</scope>
</reference>
<dbReference type="AlphaFoldDB" id="A0A183FZE7"/>